<dbReference type="GO" id="GO:0047429">
    <property type="term" value="F:nucleoside triphosphate diphosphatase activity"/>
    <property type="evidence" value="ECO:0007669"/>
    <property type="project" value="UniProtKB-EC"/>
</dbReference>
<feature type="domain" description="NTP pyrophosphohydrolase MazG-like" evidence="1">
    <location>
        <begin position="41"/>
        <end position="113"/>
    </location>
</feature>
<dbReference type="NCBIfam" id="TIGR00444">
    <property type="entry name" value="mazG"/>
    <property type="match status" value="1"/>
</dbReference>
<evidence type="ECO:0000313" key="2">
    <source>
        <dbReference type="EMBL" id="MEK9502047.1"/>
    </source>
</evidence>
<gene>
    <name evidence="2" type="primary">mazG</name>
    <name evidence="2" type="ORF">WI372_13725</name>
</gene>
<reference evidence="2 3" key="1">
    <citation type="submission" date="2024-02" db="EMBL/GenBank/DDBJ databases">
        <title>A novel Gemmatimonadota bacterium.</title>
        <authorList>
            <person name="Du Z.-J."/>
            <person name="Ye Y.-Q."/>
        </authorList>
    </citation>
    <scope>NUCLEOTIDE SEQUENCE [LARGE SCALE GENOMIC DNA]</scope>
    <source>
        <strain evidence="2 3">DH-20</strain>
    </source>
</reference>
<sequence length="267" mass="28953">MNTPPDPVPGADHADTAEGQLDRALALVRFLRANCPWDAEQTPRSLVPHLIEETHEVVDAVHADDPRALESELGDLLLNLAFQVVLGEEAGHFDADSVTRALESKMARRHPHLYGLGEKTAWEVSKARERADRGTPEGVLDGLATSLDPLTRAHRIQERVAGVGFDWEDHRGAAAKVGEELAEVEEAIDAGAPEAVEEELGDLLFAVVNLVRLAGAHPVTALESANRKFQRRFSALEGLARERGVVLGEATLAELDELWDSVKARGG</sequence>
<keyword evidence="3" id="KW-1185">Reference proteome</keyword>
<protein>
    <submittedName>
        <fullName evidence="2">Nucleoside triphosphate pyrophosphohydrolase</fullName>
        <ecNumber evidence="2">3.6.1.9</ecNumber>
    </submittedName>
</protein>
<dbReference type="InterPro" id="IPR048015">
    <property type="entry name" value="NTP-PPase_MazG-like_N"/>
</dbReference>
<dbReference type="PANTHER" id="PTHR30522:SF0">
    <property type="entry name" value="NUCLEOSIDE TRIPHOSPHATE PYROPHOSPHOHYDROLASE"/>
    <property type="match status" value="1"/>
</dbReference>
<dbReference type="InterPro" id="IPR048011">
    <property type="entry name" value="NTP-PPase_MazG-like_C"/>
</dbReference>
<keyword evidence="2" id="KW-0378">Hydrolase</keyword>
<evidence type="ECO:0000259" key="1">
    <source>
        <dbReference type="Pfam" id="PF03819"/>
    </source>
</evidence>
<organism evidence="2 3">
    <name type="scientific">Gaopeijia maritima</name>
    <dbReference type="NCBI Taxonomy" id="3119007"/>
    <lineage>
        <taxon>Bacteria</taxon>
        <taxon>Pseudomonadati</taxon>
        <taxon>Gemmatimonadota</taxon>
        <taxon>Longimicrobiia</taxon>
        <taxon>Gaopeijiales</taxon>
        <taxon>Gaopeijiaceae</taxon>
        <taxon>Gaopeijia</taxon>
    </lineage>
</organism>
<dbReference type="Gene3D" id="1.10.287.1080">
    <property type="entry name" value="MazG-like"/>
    <property type="match status" value="2"/>
</dbReference>
<dbReference type="InterPro" id="IPR004518">
    <property type="entry name" value="MazG-like_dom"/>
</dbReference>
<dbReference type="CDD" id="cd11529">
    <property type="entry name" value="NTP-PPase_MazG_Cterm"/>
    <property type="match status" value="1"/>
</dbReference>
<dbReference type="NCBIfam" id="NF007113">
    <property type="entry name" value="PRK09562.1"/>
    <property type="match status" value="1"/>
</dbReference>
<evidence type="ECO:0000313" key="3">
    <source>
        <dbReference type="Proteomes" id="UP001484239"/>
    </source>
</evidence>
<proteinExistence type="predicted"/>
<dbReference type="EC" id="3.6.1.9" evidence="2"/>
<dbReference type="Proteomes" id="UP001484239">
    <property type="component" value="Unassembled WGS sequence"/>
</dbReference>
<dbReference type="Pfam" id="PF03819">
    <property type="entry name" value="MazG"/>
    <property type="match status" value="2"/>
</dbReference>
<dbReference type="InterPro" id="IPR011551">
    <property type="entry name" value="NTP_PyrPHydrolase_MazG"/>
</dbReference>
<accession>A0ABU9EBE1</accession>
<name>A0ABU9EBE1_9BACT</name>
<dbReference type="CDD" id="cd11528">
    <property type="entry name" value="NTP-PPase_MazG_Nterm"/>
    <property type="match status" value="1"/>
</dbReference>
<feature type="domain" description="NTP pyrophosphohydrolase MazG-like" evidence="1">
    <location>
        <begin position="174"/>
        <end position="232"/>
    </location>
</feature>
<dbReference type="RefSeq" id="WP_405276828.1">
    <property type="nucleotide sequence ID" value="NZ_JBBHLI010000009.1"/>
</dbReference>
<dbReference type="PANTHER" id="PTHR30522">
    <property type="entry name" value="NUCLEOSIDE TRIPHOSPHATE PYROPHOSPHOHYDROLASE"/>
    <property type="match status" value="1"/>
</dbReference>
<dbReference type="EMBL" id="JBBHLI010000009">
    <property type="protein sequence ID" value="MEK9502047.1"/>
    <property type="molecule type" value="Genomic_DNA"/>
</dbReference>
<dbReference type="SUPFAM" id="SSF101386">
    <property type="entry name" value="all-alpha NTP pyrophosphatases"/>
    <property type="match status" value="2"/>
</dbReference>
<comment type="caution">
    <text evidence="2">The sequence shown here is derived from an EMBL/GenBank/DDBJ whole genome shotgun (WGS) entry which is preliminary data.</text>
</comment>